<protein>
    <submittedName>
        <fullName evidence="8">tRNA-dihydrouridine(20) synthase [NAD(P)+]</fullName>
    </submittedName>
</protein>
<dbReference type="InterPro" id="IPR013785">
    <property type="entry name" value="Aldolase_TIM"/>
</dbReference>
<dbReference type="GO" id="GO:0050660">
    <property type="term" value="F:flavin adenine dinucleotide binding"/>
    <property type="evidence" value="ECO:0007669"/>
    <property type="project" value="InterPro"/>
</dbReference>
<keyword evidence="2" id="KW-0285">Flavoprotein</keyword>
<organism evidence="8 9">
    <name type="scientific">Biomphalaria pfeifferi</name>
    <name type="common">Bloodfluke planorb</name>
    <name type="synonym">Freshwater snail</name>
    <dbReference type="NCBI Taxonomy" id="112525"/>
    <lineage>
        <taxon>Eukaryota</taxon>
        <taxon>Metazoa</taxon>
        <taxon>Spiralia</taxon>
        <taxon>Lophotrochozoa</taxon>
        <taxon>Mollusca</taxon>
        <taxon>Gastropoda</taxon>
        <taxon>Heterobranchia</taxon>
        <taxon>Euthyneura</taxon>
        <taxon>Panpulmonata</taxon>
        <taxon>Hygrophila</taxon>
        <taxon>Lymnaeoidea</taxon>
        <taxon>Planorbidae</taxon>
        <taxon>Biomphalaria</taxon>
    </lineage>
</organism>
<dbReference type="Proteomes" id="UP001233172">
    <property type="component" value="Unassembled WGS sequence"/>
</dbReference>
<feature type="domain" description="DUS-like FMN-binding" evidence="7">
    <location>
        <begin position="15"/>
        <end position="252"/>
    </location>
</feature>
<gene>
    <name evidence="8" type="ORF">Bpfe_019026</name>
</gene>
<evidence type="ECO:0000256" key="5">
    <source>
        <dbReference type="ARBA" id="ARBA00023002"/>
    </source>
</evidence>
<evidence type="ECO:0000256" key="1">
    <source>
        <dbReference type="ARBA" id="ARBA00001917"/>
    </source>
</evidence>
<proteinExistence type="predicted"/>
<dbReference type="Gene3D" id="3.30.160.20">
    <property type="match status" value="1"/>
</dbReference>
<dbReference type="SUPFAM" id="SSF54768">
    <property type="entry name" value="dsRNA-binding domain-like"/>
    <property type="match status" value="1"/>
</dbReference>
<dbReference type="PANTHER" id="PTHR45936:SF1">
    <property type="entry name" value="TRNA-DIHYDROURIDINE(20) SYNTHASE [NAD(P)+]-LIKE"/>
    <property type="match status" value="1"/>
</dbReference>
<dbReference type="AlphaFoldDB" id="A0AAD8BB78"/>
<sequence>MSKEKQSSLYSGKVMLAPMVRVCSLPMRLLALDYGADLVYTEEIIDRKLLICHEYKNELLGTIDFTMSDGTVVFRTCAAERGKVIFQLGTSDAKRALASAKKVQHLVAGVDVNMGCPKEFSIKGGMGAALLTQLDKVKSILTTLVNGLEVPVTCKIRVLPDIQETVALAKLIESTGVSAIGVHGRTKSERSRDPNRDDYIKAVSNAVSIPVIANGGSKNISNLSEVESFRLNTEASSVMLARAAMWNCSVFRRDGPLPFIDVLKSYLRYAFLYDNNVMNTKYCVLQIIHDKMTEIPEADLSLSAKSLQEFADIWHLQEDYRVILHERQQKEMELSAAEGGDCRGVKKKKTENGLELIELPVRYDKTLYNSLMTPKQILNNYCIKHQKEKPVYSTTERYQDRFFKSVVQLEGKLYTNPFWERSKQLAEQSAAVCCLVVNGLDDGRIGEPKNETEELRRKWRDIVNSKIVSPSSVEDAENRLCGGTDADLEKKVAAQSCTKIKSELAEDSSDAFLSKQCAVGSDVDKDGCSR</sequence>
<keyword evidence="9" id="KW-1185">Reference proteome</keyword>
<evidence type="ECO:0000259" key="7">
    <source>
        <dbReference type="Pfam" id="PF01207"/>
    </source>
</evidence>
<feature type="domain" description="DRBM" evidence="6">
    <location>
        <begin position="374"/>
        <end position="432"/>
    </location>
</feature>
<keyword evidence="3" id="KW-0288">FMN</keyword>
<dbReference type="InterPro" id="IPR044463">
    <property type="entry name" value="DUS2_DSRM"/>
</dbReference>
<dbReference type="InterPro" id="IPR018517">
    <property type="entry name" value="tRNA_hU_synthase_CS"/>
</dbReference>
<dbReference type="Gene3D" id="3.20.20.70">
    <property type="entry name" value="Aldolase class I"/>
    <property type="match status" value="1"/>
</dbReference>
<dbReference type="CDD" id="cd02801">
    <property type="entry name" value="DUS_like_FMN"/>
    <property type="match status" value="1"/>
</dbReference>
<accession>A0AAD8BB78</accession>
<evidence type="ECO:0000256" key="3">
    <source>
        <dbReference type="ARBA" id="ARBA00022643"/>
    </source>
</evidence>
<dbReference type="InterPro" id="IPR014720">
    <property type="entry name" value="dsRBD_dom"/>
</dbReference>
<evidence type="ECO:0000256" key="2">
    <source>
        <dbReference type="ARBA" id="ARBA00022630"/>
    </source>
</evidence>
<reference evidence="8" key="1">
    <citation type="journal article" date="2023" name="PLoS Negl. Trop. Dis.">
        <title>A genome sequence for Biomphalaria pfeifferi, the major vector snail for the human-infecting parasite Schistosoma mansoni.</title>
        <authorList>
            <person name="Bu L."/>
            <person name="Lu L."/>
            <person name="Laidemitt M.R."/>
            <person name="Zhang S.M."/>
            <person name="Mutuku M."/>
            <person name="Mkoji G."/>
            <person name="Steinauer M."/>
            <person name="Loker E.S."/>
        </authorList>
    </citation>
    <scope>NUCLEOTIDE SEQUENCE</scope>
    <source>
        <strain evidence="8">KasaAsao</strain>
    </source>
</reference>
<dbReference type="PANTHER" id="PTHR45936">
    <property type="entry name" value="TRNA-DIHYDROURIDINE(20) SYNTHASE [NAD(P)+]-LIKE"/>
    <property type="match status" value="1"/>
</dbReference>
<keyword evidence="5" id="KW-0560">Oxidoreductase</keyword>
<dbReference type="Pfam" id="PF00035">
    <property type="entry name" value="dsrm"/>
    <property type="match status" value="1"/>
</dbReference>
<dbReference type="PROSITE" id="PS01136">
    <property type="entry name" value="UPF0034"/>
    <property type="match status" value="1"/>
</dbReference>
<keyword evidence="4" id="KW-0819">tRNA processing</keyword>
<dbReference type="SUPFAM" id="SSF51395">
    <property type="entry name" value="FMN-linked oxidoreductases"/>
    <property type="match status" value="1"/>
</dbReference>
<dbReference type="GO" id="GO:0000049">
    <property type="term" value="F:tRNA binding"/>
    <property type="evidence" value="ECO:0007669"/>
    <property type="project" value="InterPro"/>
</dbReference>
<dbReference type="CDD" id="cd19871">
    <property type="entry name" value="DSRM_DUS2L"/>
    <property type="match status" value="1"/>
</dbReference>
<name>A0AAD8BB78_BIOPF</name>
<comment type="caution">
    <text evidence="8">The sequence shown here is derived from an EMBL/GenBank/DDBJ whole genome shotgun (WGS) entry which is preliminary data.</text>
</comment>
<dbReference type="GO" id="GO:0017150">
    <property type="term" value="F:tRNA dihydrouridine synthase activity"/>
    <property type="evidence" value="ECO:0007669"/>
    <property type="project" value="InterPro"/>
</dbReference>
<evidence type="ECO:0000313" key="8">
    <source>
        <dbReference type="EMBL" id="KAK0051447.1"/>
    </source>
</evidence>
<dbReference type="InterPro" id="IPR052582">
    <property type="entry name" value="tRNA-DUS-like"/>
</dbReference>
<evidence type="ECO:0000313" key="9">
    <source>
        <dbReference type="Proteomes" id="UP001233172"/>
    </source>
</evidence>
<dbReference type="GO" id="GO:0005737">
    <property type="term" value="C:cytoplasm"/>
    <property type="evidence" value="ECO:0007669"/>
    <property type="project" value="TreeGrafter"/>
</dbReference>
<evidence type="ECO:0000259" key="6">
    <source>
        <dbReference type="Pfam" id="PF00035"/>
    </source>
</evidence>
<reference evidence="8" key="2">
    <citation type="submission" date="2023-04" db="EMBL/GenBank/DDBJ databases">
        <authorList>
            <person name="Bu L."/>
            <person name="Lu L."/>
            <person name="Laidemitt M.R."/>
            <person name="Zhang S.M."/>
            <person name="Mutuku M."/>
            <person name="Mkoji G."/>
            <person name="Steinauer M."/>
            <person name="Loker E.S."/>
        </authorList>
    </citation>
    <scope>NUCLEOTIDE SEQUENCE</scope>
    <source>
        <strain evidence="8">KasaAsao</strain>
        <tissue evidence="8">Whole Snail</tissue>
    </source>
</reference>
<comment type="cofactor">
    <cofactor evidence="1">
        <name>FMN</name>
        <dbReference type="ChEBI" id="CHEBI:58210"/>
    </cofactor>
</comment>
<dbReference type="EMBL" id="JASAOG010000103">
    <property type="protein sequence ID" value="KAK0051447.1"/>
    <property type="molecule type" value="Genomic_DNA"/>
</dbReference>
<dbReference type="InterPro" id="IPR035587">
    <property type="entry name" value="DUS-like_FMN-bd"/>
</dbReference>
<dbReference type="Pfam" id="PF01207">
    <property type="entry name" value="Dus"/>
    <property type="match status" value="1"/>
</dbReference>
<evidence type="ECO:0000256" key="4">
    <source>
        <dbReference type="ARBA" id="ARBA00022694"/>
    </source>
</evidence>